<dbReference type="Proteomes" id="UP000828390">
    <property type="component" value="Unassembled WGS sequence"/>
</dbReference>
<comment type="caution">
    <text evidence="1">The sequence shown here is derived from an EMBL/GenBank/DDBJ whole genome shotgun (WGS) entry which is preliminary data.</text>
</comment>
<sequence>MELFVPTKERCIPTRVLCAYHLWTINNVCHQGNCVYQERNLSAQPLCNFNNLRSPTGGAQFNSWPGHWTFQKCFTCFPANYRCTKSIFWRQRVG</sequence>
<organism evidence="1 2">
    <name type="scientific">Dreissena polymorpha</name>
    <name type="common">Zebra mussel</name>
    <name type="synonym">Mytilus polymorpha</name>
    <dbReference type="NCBI Taxonomy" id="45954"/>
    <lineage>
        <taxon>Eukaryota</taxon>
        <taxon>Metazoa</taxon>
        <taxon>Spiralia</taxon>
        <taxon>Lophotrochozoa</taxon>
        <taxon>Mollusca</taxon>
        <taxon>Bivalvia</taxon>
        <taxon>Autobranchia</taxon>
        <taxon>Heteroconchia</taxon>
        <taxon>Euheterodonta</taxon>
        <taxon>Imparidentia</taxon>
        <taxon>Neoheterodontei</taxon>
        <taxon>Myida</taxon>
        <taxon>Dreissenoidea</taxon>
        <taxon>Dreissenidae</taxon>
        <taxon>Dreissena</taxon>
    </lineage>
</organism>
<keyword evidence="2" id="KW-1185">Reference proteome</keyword>
<protein>
    <submittedName>
        <fullName evidence="1">Uncharacterized protein</fullName>
    </submittedName>
</protein>
<reference evidence="1" key="1">
    <citation type="journal article" date="2019" name="bioRxiv">
        <title>The Genome of the Zebra Mussel, Dreissena polymorpha: A Resource for Invasive Species Research.</title>
        <authorList>
            <person name="McCartney M.A."/>
            <person name="Auch B."/>
            <person name="Kono T."/>
            <person name="Mallez S."/>
            <person name="Zhang Y."/>
            <person name="Obille A."/>
            <person name="Becker A."/>
            <person name="Abrahante J.E."/>
            <person name="Garbe J."/>
            <person name="Badalamenti J.P."/>
            <person name="Herman A."/>
            <person name="Mangelson H."/>
            <person name="Liachko I."/>
            <person name="Sullivan S."/>
            <person name="Sone E.D."/>
            <person name="Koren S."/>
            <person name="Silverstein K.A.T."/>
            <person name="Beckman K.B."/>
            <person name="Gohl D.M."/>
        </authorList>
    </citation>
    <scope>NUCLEOTIDE SEQUENCE</scope>
    <source>
        <strain evidence="1">Duluth1</strain>
        <tissue evidence="1">Whole animal</tissue>
    </source>
</reference>
<dbReference type="EMBL" id="JAIWYP010000014">
    <property type="protein sequence ID" value="KAH3706798.1"/>
    <property type="molecule type" value="Genomic_DNA"/>
</dbReference>
<proteinExistence type="predicted"/>
<reference evidence="1" key="2">
    <citation type="submission" date="2020-11" db="EMBL/GenBank/DDBJ databases">
        <authorList>
            <person name="McCartney M.A."/>
            <person name="Auch B."/>
            <person name="Kono T."/>
            <person name="Mallez S."/>
            <person name="Becker A."/>
            <person name="Gohl D.M."/>
            <person name="Silverstein K.A.T."/>
            <person name="Koren S."/>
            <person name="Bechman K.B."/>
            <person name="Herman A."/>
            <person name="Abrahante J.E."/>
            <person name="Garbe J."/>
        </authorList>
    </citation>
    <scope>NUCLEOTIDE SEQUENCE</scope>
    <source>
        <strain evidence="1">Duluth1</strain>
        <tissue evidence="1">Whole animal</tissue>
    </source>
</reference>
<evidence type="ECO:0000313" key="2">
    <source>
        <dbReference type="Proteomes" id="UP000828390"/>
    </source>
</evidence>
<gene>
    <name evidence="1" type="ORF">DPMN_066188</name>
</gene>
<dbReference type="AlphaFoldDB" id="A0A9D3YTJ7"/>
<accession>A0A9D3YTJ7</accession>
<evidence type="ECO:0000313" key="1">
    <source>
        <dbReference type="EMBL" id="KAH3706798.1"/>
    </source>
</evidence>
<name>A0A9D3YTJ7_DREPO</name>